<feature type="domain" description="Nudix hydrolase" evidence="7">
    <location>
        <begin position="54"/>
        <end position="186"/>
    </location>
</feature>
<evidence type="ECO:0000313" key="9">
    <source>
        <dbReference type="Proteomes" id="UP000199758"/>
    </source>
</evidence>
<dbReference type="CDD" id="cd03426">
    <property type="entry name" value="NUDIX_CoAse_Nudt7"/>
    <property type="match status" value="1"/>
</dbReference>
<evidence type="ECO:0000313" key="8">
    <source>
        <dbReference type="EMBL" id="SHH07345.1"/>
    </source>
</evidence>
<dbReference type="Proteomes" id="UP000199758">
    <property type="component" value="Unassembled WGS sequence"/>
</dbReference>
<dbReference type="PANTHER" id="PTHR12992:SF11">
    <property type="entry name" value="MITOCHONDRIAL COENZYME A DIPHOSPHATASE NUDT8"/>
    <property type="match status" value="1"/>
</dbReference>
<dbReference type="InterPro" id="IPR015797">
    <property type="entry name" value="NUDIX_hydrolase-like_dom_sf"/>
</dbReference>
<reference evidence="8 9" key="1">
    <citation type="submission" date="2016-11" db="EMBL/GenBank/DDBJ databases">
        <authorList>
            <person name="Jaros S."/>
            <person name="Januszkiewicz K."/>
            <person name="Wedrychowicz H."/>
        </authorList>
    </citation>
    <scope>NUCLEOTIDE SEQUENCE [LARGE SCALE GENOMIC DNA]</scope>
    <source>
        <strain evidence="8 9">CGMCC 1.7049</strain>
    </source>
</reference>
<keyword evidence="9" id="KW-1185">Reference proteome</keyword>
<comment type="cofactor">
    <cofactor evidence="2">
        <name>Mg(2+)</name>
        <dbReference type="ChEBI" id="CHEBI:18420"/>
    </cofactor>
</comment>
<proteinExistence type="predicted"/>
<dbReference type="PANTHER" id="PTHR12992">
    <property type="entry name" value="NUDIX HYDROLASE"/>
    <property type="match status" value="1"/>
</dbReference>
<evidence type="ECO:0000259" key="7">
    <source>
        <dbReference type="PROSITE" id="PS51462"/>
    </source>
</evidence>
<dbReference type="AlphaFoldDB" id="A0A1M5PZP6"/>
<evidence type="ECO:0000256" key="2">
    <source>
        <dbReference type="ARBA" id="ARBA00001946"/>
    </source>
</evidence>
<dbReference type="Gene3D" id="3.90.79.10">
    <property type="entry name" value="Nucleoside Triphosphate Pyrophosphohydrolase"/>
    <property type="match status" value="1"/>
</dbReference>
<evidence type="ECO:0000256" key="5">
    <source>
        <dbReference type="ARBA" id="ARBA00022842"/>
    </source>
</evidence>
<evidence type="ECO:0000256" key="6">
    <source>
        <dbReference type="ARBA" id="ARBA00023211"/>
    </source>
</evidence>
<evidence type="ECO:0000256" key="4">
    <source>
        <dbReference type="ARBA" id="ARBA00022801"/>
    </source>
</evidence>
<name>A0A1M5PZP6_9GAMM</name>
<dbReference type="EMBL" id="FQWZ01000005">
    <property type="protein sequence ID" value="SHH07345.1"/>
    <property type="molecule type" value="Genomic_DNA"/>
</dbReference>
<sequence length="222" mass="24995">MKDSDRRIDGRSGWERRLRDALADTSDAEPRPMSRMELPLNIDKLIESEFLTTLRRAAVLVPIVDRPDGATLVLTQRSEQLRSHKGQISFPGGRCDDGDADAVDTALREADEEIGLPRRAVEVIGYLDDYPTLSRYRVTPVVGIIRELPPLRIDAAEVAAAFEVPLSRVLDPDAYEQKQLLRGAVKLPFYELQWQQYRIWGATAGMLWDLCCKFNGRDEAGA</sequence>
<gene>
    <name evidence="8" type="ORF">SAMN04488068_2422</name>
</gene>
<dbReference type="InterPro" id="IPR045121">
    <property type="entry name" value="CoAse"/>
</dbReference>
<evidence type="ECO:0000256" key="1">
    <source>
        <dbReference type="ARBA" id="ARBA00001936"/>
    </source>
</evidence>
<dbReference type="NCBIfam" id="NF007980">
    <property type="entry name" value="PRK10707.1"/>
    <property type="match status" value="1"/>
</dbReference>
<dbReference type="InterPro" id="IPR000086">
    <property type="entry name" value="NUDIX_hydrolase_dom"/>
</dbReference>
<dbReference type="OrthoDB" id="9802805at2"/>
<evidence type="ECO:0000256" key="3">
    <source>
        <dbReference type="ARBA" id="ARBA00022723"/>
    </source>
</evidence>
<dbReference type="GO" id="GO:0010945">
    <property type="term" value="F:coenzyme A diphosphatase activity"/>
    <property type="evidence" value="ECO:0007669"/>
    <property type="project" value="InterPro"/>
</dbReference>
<dbReference type="STRING" id="490188.SAMN04488068_2422"/>
<accession>A0A1M5PZP6</accession>
<keyword evidence="5" id="KW-0460">Magnesium</keyword>
<dbReference type="Pfam" id="PF00293">
    <property type="entry name" value="NUDIX"/>
    <property type="match status" value="1"/>
</dbReference>
<dbReference type="GO" id="GO:0046872">
    <property type="term" value="F:metal ion binding"/>
    <property type="evidence" value="ECO:0007669"/>
    <property type="project" value="UniProtKB-KW"/>
</dbReference>
<keyword evidence="4" id="KW-0378">Hydrolase</keyword>
<dbReference type="RefSeq" id="WP_139250263.1">
    <property type="nucleotide sequence ID" value="NZ_FQWZ01000005.1"/>
</dbReference>
<dbReference type="PROSITE" id="PS51462">
    <property type="entry name" value="NUDIX"/>
    <property type="match status" value="1"/>
</dbReference>
<comment type="cofactor">
    <cofactor evidence="1">
        <name>Mn(2+)</name>
        <dbReference type="ChEBI" id="CHEBI:29035"/>
    </cofactor>
</comment>
<keyword evidence="3" id="KW-0479">Metal-binding</keyword>
<dbReference type="SUPFAM" id="SSF55811">
    <property type="entry name" value="Nudix"/>
    <property type="match status" value="1"/>
</dbReference>
<organism evidence="8 9">
    <name type="scientific">Hydrocarboniphaga daqingensis</name>
    <dbReference type="NCBI Taxonomy" id="490188"/>
    <lineage>
        <taxon>Bacteria</taxon>
        <taxon>Pseudomonadati</taxon>
        <taxon>Pseudomonadota</taxon>
        <taxon>Gammaproteobacteria</taxon>
        <taxon>Nevskiales</taxon>
        <taxon>Nevskiaceae</taxon>
        <taxon>Hydrocarboniphaga</taxon>
    </lineage>
</organism>
<protein>
    <submittedName>
        <fullName evidence="8">NUDIX domain-containing protein</fullName>
    </submittedName>
</protein>
<keyword evidence="6" id="KW-0464">Manganese</keyword>